<dbReference type="Gene3D" id="3.30.420.10">
    <property type="entry name" value="Ribonuclease H-like superfamily/Ribonuclease H"/>
    <property type="match status" value="1"/>
</dbReference>
<dbReference type="RefSeq" id="XP_004338002.1">
    <property type="nucleotide sequence ID" value="XM_004337954.1"/>
</dbReference>
<dbReference type="VEuPathDB" id="AmoebaDB:ACA1_221650"/>
<dbReference type="InterPro" id="IPR027417">
    <property type="entry name" value="P-loop_NTPase"/>
</dbReference>
<evidence type="ECO:0000256" key="2">
    <source>
        <dbReference type="ARBA" id="ARBA00022840"/>
    </source>
</evidence>
<dbReference type="GO" id="GO:0006139">
    <property type="term" value="P:nucleobase-containing compound metabolic process"/>
    <property type="evidence" value="ECO:0007669"/>
    <property type="project" value="InterPro"/>
</dbReference>
<gene>
    <name evidence="5" type="ORF">ACA1_221650</name>
</gene>
<name>L8GS35_ACACF</name>
<dbReference type="GO" id="GO:0003676">
    <property type="term" value="F:nucleic acid binding"/>
    <property type="evidence" value="ECO:0007669"/>
    <property type="project" value="InterPro"/>
</dbReference>
<dbReference type="SUPFAM" id="SSF52540">
    <property type="entry name" value="P-loop containing nucleoside triphosphate hydrolases"/>
    <property type="match status" value="1"/>
</dbReference>
<dbReference type="Gene3D" id="3.40.50.300">
    <property type="entry name" value="P-loop containing nucleotide triphosphate hydrolases"/>
    <property type="match status" value="1"/>
</dbReference>
<dbReference type="InterPro" id="IPR045735">
    <property type="entry name" value="Spore_III_AA_AAA+_ATPase"/>
</dbReference>
<dbReference type="GO" id="GO:0008408">
    <property type="term" value="F:3'-5' exonuclease activity"/>
    <property type="evidence" value="ECO:0007669"/>
    <property type="project" value="InterPro"/>
</dbReference>
<dbReference type="PANTHER" id="PTHR20953:SF3">
    <property type="entry name" value="P-LOOP CONTAINING NUCLEOSIDE TRIPHOSPHATE HYDROLASES SUPERFAMILY PROTEIN"/>
    <property type="match status" value="1"/>
</dbReference>
<reference evidence="5" key="1">
    <citation type="journal article" date="2013" name="Genome Biol.">
        <title>Genome of Acanthamoeba castellanii highlights extensive lateral gene transfer and early evolution of tyrosine kinase signaling.</title>
        <authorList>
            <person name="Clarke M."/>
            <person name="Lohan A.J."/>
            <person name="Liu B."/>
            <person name="Lagkouvardos I."/>
            <person name="Roy S."/>
            <person name="Zafar N."/>
            <person name="Bertelli C."/>
            <person name="Schilde C."/>
            <person name="Kianianmomeni A."/>
            <person name="Burglin T.R."/>
            <person name="Frech C."/>
            <person name="Turcotte B."/>
            <person name="Kopec K.O."/>
            <person name="Synnott J.M."/>
            <person name="Choo C."/>
            <person name="Paponov I."/>
            <person name="Finkler A."/>
            <person name="Soon Heng Tan C."/>
            <person name="Hutchins A.P."/>
            <person name="Weinmeier T."/>
            <person name="Rattei T."/>
            <person name="Chu J.S."/>
            <person name="Gimenez G."/>
            <person name="Irimia M."/>
            <person name="Rigden D.J."/>
            <person name="Fitzpatrick D.A."/>
            <person name="Lorenzo-Morales J."/>
            <person name="Bateman A."/>
            <person name="Chiu C.H."/>
            <person name="Tang P."/>
            <person name="Hegemann P."/>
            <person name="Fromm H."/>
            <person name="Raoult D."/>
            <person name="Greub G."/>
            <person name="Miranda-Saavedra D."/>
            <person name="Chen N."/>
            <person name="Nash P."/>
            <person name="Ginger M.L."/>
            <person name="Horn M."/>
            <person name="Schaap P."/>
            <person name="Caler L."/>
            <person name="Loftus B."/>
        </authorList>
    </citation>
    <scope>NUCLEOTIDE SEQUENCE [LARGE SCALE GENOMIC DNA]</scope>
    <source>
        <strain evidence="5">Neff</strain>
    </source>
</reference>
<evidence type="ECO:0000259" key="4">
    <source>
        <dbReference type="SMART" id="SM00474"/>
    </source>
</evidence>
<evidence type="ECO:0000313" key="5">
    <source>
        <dbReference type="EMBL" id="ELR15989.1"/>
    </source>
</evidence>
<dbReference type="Pfam" id="PF19568">
    <property type="entry name" value="Spore_III_AA"/>
    <property type="match status" value="1"/>
</dbReference>
<dbReference type="InterPro" id="IPR002562">
    <property type="entry name" value="3'-5'_exonuclease_dom"/>
</dbReference>
<feature type="domain" description="AAA+ ATPase" evidence="3">
    <location>
        <begin position="246"/>
        <end position="409"/>
    </location>
</feature>
<keyword evidence="6" id="KW-1185">Reference proteome</keyword>
<dbReference type="AlphaFoldDB" id="L8GS35"/>
<keyword evidence="2" id="KW-0067">ATP-binding</keyword>
<dbReference type="InterPro" id="IPR036397">
    <property type="entry name" value="RNaseH_sf"/>
</dbReference>
<dbReference type="SMART" id="SM00382">
    <property type="entry name" value="AAA"/>
    <property type="match status" value="1"/>
</dbReference>
<protein>
    <submittedName>
        <fullName evidence="5">R3H domain containing protein</fullName>
    </submittedName>
</protein>
<dbReference type="OrthoDB" id="26838at2759"/>
<dbReference type="InterPro" id="IPR003593">
    <property type="entry name" value="AAA+_ATPase"/>
</dbReference>
<feature type="domain" description="3'-5' exonuclease" evidence="4">
    <location>
        <begin position="2"/>
        <end position="178"/>
    </location>
</feature>
<organism evidence="5 6">
    <name type="scientific">Acanthamoeba castellanii (strain ATCC 30010 / Neff)</name>
    <dbReference type="NCBI Taxonomy" id="1257118"/>
    <lineage>
        <taxon>Eukaryota</taxon>
        <taxon>Amoebozoa</taxon>
        <taxon>Discosea</taxon>
        <taxon>Longamoebia</taxon>
        <taxon>Centramoebida</taxon>
        <taxon>Acanthamoebidae</taxon>
        <taxon>Acanthamoeba</taxon>
    </lineage>
</organism>
<dbReference type="CDD" id="cd00009">
    <property type="entry name" value="AAA"/>
    <property type="match status" value="1"/>
</dbReference>
<dbReference type="SMART" id="SM00474">
    <property type="entry name" value="35EXOc"/>
    <property type="match status" value="1"/>
</dbReference>
<dbReference type="SUPFAM" id="SSF53098">
    <property type="entry name" value="Ribonuclease H-like"/>
    <property type="match status" value="1"/>
</dbReference>
<dbReference type="KEGG" id="acan:ACA1_221650"/>
<sequence>MCNAAESILAHDHPLALDCEGVDLGDKSGSLCLVQIATRSGRYFLFDVTKGGSRHFSEGGLRRVLEDVHVLKVGHDLRADASALFAEHGVLLNHVFDTQVGHSVLTVGKQNQVGLNPMLKLYANSQNELKKAVKKAWTRDRLYWTRRPLTEEMVGYASLDSPAQAPPPRWGEEWEITRVHELTRTVNEMVGWGGLDNRAGLSKTLHRISRLQNQAGQAVGVTIRVGKTISGLVPMVADVLQRAAERKASILLLGSPGMGKTSVLREMARELANEWSVMIVDTSNEIAGAGDIPHTAIGEARRMQVLPGSGQHKCMIEAVQNHTPDIIIVDEVCPISEWPCIGTKSEAAACCTIARRGVMLVATAHGLTLQDVVDNPGLNSVVGGVQSVTLGDDAVRERGAKHKTVRECKGPSAFAVAIELRSRRETTPGSMHVHTNAHPRS</sequence>
<dbReference type="GeneID" id="14916720"/>
<evidence type="ECO:0000259" key="3">
    <source>
        <dbReference type="SMART" id="SM00382"/>
    </source>
</evidence>
<dbReference type="PANTHER" id="PTHR20953">
    <property type="entry name" value="KINASE-RELATED"/>
    <property type="match status" value="1"/>
</dbReference>
<keyword evidence="1" id="KW-0547">Nucleotide-binding</keyword>
<evidence type="ECO:0000313" key="6">
    <source>
        <dbReference type="Proteomes" id="UP000011083"/>
    </source>
</evidence>
<dbReference type="EMBL" id="KB008010">
    <property type="protein sequence ID" value="ELR15989.1"/>
    <property type="molecule type" value="Genomic_DNA"/>
</dbReference>
<dbReference type="STRING" id="1257118.L8GS35"/>
<dbReference type="GO" id="GO:0005524">
    <property type="term" value="F:ATP binding"/>
    <property type="evidence" value="ECO:0007669"/>
    <property type="project" value="UniProtKB-KW"/>
</dbReference>
<proteinExistence type="predicted"/>
<dbReference type="Proteomes" id="UP000011083">
    <property type="component" value="Unassembled WGS sequence"/>
</dbReference>
<dbReference type="InterPro" id="IPR012337">
    <property type="entry name" value="RNaseH-like_sf"/>
</dbReference>
<accession>L8GS35</accession>
<dbReference type="Pfam" id="PF01612">
    <property type="entry name" value="DNA_pol_A_exo1"/>
    <property type="match status" value="1"/>
</dbReference>
<evidence type="ECO:0000256" key="1">
    <source>
        <dbReference type="ARBA" id="ARBA00022741"/>
    </source>
</evidence>